<accession>A0A0A9A5X9</accession>
<protein>
    <submittedName>
        <fullName evidence="1">Uncharacterized protein</fullName>
    </submittedName>
</protein>
<evidence type="ECO:0000313" key="1">
    <source>
        <dbReference type="EMBL" id="JAD44410.1"/>
    </source>
</evidence>
<reference evidence="1" key="2">
    <citation type="journal article" date="2015" name="Data Brief">
        <title>Shoot transcriptome of the giant reed, Arundo donax.</title>
        <authorList>
            <person name="Barrero R.A."/>
            <person name="Guerrero F.D."/>
            <person name="Moolhuijzen P."/>
            <person name="Goolsby J.A."/>
            <person name="Tidwell J."/>
            <person name="Bellgard S.E."/>
            <person name="Bellgard M.I."/>
        </authorList>
    </citation>
    <scope>NUCLEOTIDE SEQUENCE</scope>
    <source>
        <tissue evidence="1">Shoot tissue taken approximately 20 cm above the soil surface</tissue>
    </source>
</reference>
<sequence length="11" mass="1195">MQEASLSQSQS</sequence>
<name>A0A0A9A5X9_ARUDO</name>
<reference evidence="1" key="1">
    <citation type="submission" date="2014-09" db="EMBL/GenBank/DDBJ databases">
        <authorList>
            <person name="Magalhaes I.L.F."/>
            <person name="Oliveira U."/>
            <person name="Santos F.R."/>
            <person name="Vidigal T.H.D.A."/>
            <person name="Brescovit A.D."/>
            <person name="Santos A.J."/>
        </authorList>
    </citation>
    <scope>NUCLEOTIDE SEQUENCE</scope>
    <source>
        <tissue evidence="1">Shoot tissue taken approximately 20 cm above the soil surface</tissue>
    </source>
</reference>
<dbReference type="EMBL" id="GBRH01253485">
    <property type="protein sequence ID" value="JAD44410.1"/>
    <property type="molecule type" value="Transcribed_RNA"/>
</dbReference>
<organism evidence="1">
    <name type="scientific">Arundo donax</name>
    <name type="common">Giant reed</name>
    <name type="synonym">Donax arundinaceus</name>
    <dbReference type="NCBI Taxonomy" id="35708"/>
    <lineage>
        <taxon>Eukaryota</taxon>
        <taxon>Viridiplantae</taxon>
        <taxon>Streptophyta</taxon>
        <taxon>Embryophyta</taxon>
        <taxon>Tracheophyta</taxon>
        <taxon>Spermatophyta</taxon>
        <taxon>Magnoliopsida</taxon>
        <taxon>Liliopsida</taxon>
        <taxon>Poales</taxon>
        <taxon>Poaceae</taxon>
        <taxon>PACMAD clade</taxon>
        <taxon>Arundinoideae</taxon>
        <taxon>Arundineae</taxon>
        <taxon>Arundo</taxon>
    </lineage>
</organism>
<proteinExistence type="predicted"/>